<sequence length="137" mass="15466">MMISSPLSSPLLFLFLSLFFFLFLLSFSFLLPPPSPLPKKNKSSIRYTYILPCLHRPNTLSIALSSQPPIDIYNSSSSSHIRSFSLSLRSLHHHCSAITNRQRTTTTTFTVPQTSQSKIHFAQTLLHSLPLLLLSYS</sequence>
<reference evidence="1 2" key="1">
    <citation type="submission" date="2016-05" db="EMBL/GenBank/DDBJ databases">
        <title>Genome sequencing reveals origins of a unique bacterial endosymbiosis in the earliest lineages of terrestrial Fungi.</title>
        <authorList>
            <consortium name="DOE Joint Genome Institute"/>
            <person name="Uehling J."/>
            <person name="Gryganskyi A."/>
            <person name="Hameed K."/>
            <person name="Tschaplinski T."/>
            <person name="Misztal P."/>
            <person name="Wu S."/>
            <person name="Desiro A."/>
            <person name="Vande Pol N."/>
            <person name="Du Z.-Y."/>
            <person name="Zienkiewicz A."/>
            <person name="Zienkiewicz K."/>
            <person name="Morin E."/>
            <person name="Tisserant E."/>
            <person name="Splivallo R."/>
            <person name="Hainaut M."/>
            <person name="Henrissat B."/>
            <person name="Ohm R."/>
            <person name="Kuo A."/>
            <person name="Yan J."/>
            <person name="Lipzen A."/>
            <person name="Nolan M."/>
            <person name="Labutti K."/>
            <person name="Barry K."/>
            <person name="Goldstein A."/>
            <person name="Labbe J."/>
            <person name="Schadt C."/>
            <person name="Tuskan G."/>
            <person name="Grigoriev I."/>
            <person name="Martin F."/>
            <person name="Vilgalys R."/>
            <person name="Bonito G."/>
        </authorList>
    </citation>
    <scope>NUCLEOTIDE SEQUENCE [LARGE SCALE GENOMIC DNA]</scope>
    <source>
        <strain evidence="1 2">AG-77</strain>
    </source>
</reference>
<keyword evidence="2" id="KW-1185">Reference proteome</keyword>
<evidence type="ECO:0000313" key="1">
    <source>
        <dbReference type="EMBL" id="OAQ23221.1"/>
    </source>
</evidence>
<dbReference type="AlphaFoldDB" id="A0A197JFE9"/>
<proteinExistence type="predicted"/>
<organism evidence="1 2">
    <name type="scientific">Linnemannia elongata AG-77</name>
    <dbReference type="NCBI Taxonomy" id="1314771"/>
    <lineage>
        <taxon>Eukaryota</taxon>
        <taxon>Fungi</taxon>
        <taxon>Fungi incertae sedis</taxon>
        <taxon>Mucoromycota</taxon>
        <taxon>Mortierellomycotina</taxon>
        <taxon>Mortierellomycetes</taxon>
        <taxon>Mortierellales</taxon>
        <taxon>Mortierellaceae</taxon>
        <taxon>Linnemannia</taxon>
    </lineage>
</organism>
<accession>A0A197JFE9</accession>
<evidence type="ECO:0000313" key="2">
    <source>
        <dbReference type="Proteomes" id="UP000078512"/>
    </source>
</evidence>
<dbReference type="EMBL" id="KV442125">
    <property type="protein sequence ID" value="OAQ23221.1"/>
    <property type="molecule type" value="Genomic_DNA"/>
</dbReference>
<dbReference type="Proteomes" id="UP000078512">
    <property type="component" value="Unassembled WGS sequence"/>
</dbReference>
<protein>
    <submittedName>
        <fullName evidence="1">Uncharacterized protein</fullName>
    </submittedName>
</protein>
<name>A0A197JFE9_9FUNG</name>
<gene>
    <name evidence="1" type="ORF">K457DRAFT_237576</name>
</gene>